<keyword evidence="4" id="KW-1185">Reference proteome</keyword>
<dbReference type="EMBL" id="CP033926">
    <property type="protein sequence ID" value="AZA98984.1"/>
    <property type="molecule type" value="Genomic_DNA"/>
</dbReference>
<dbReference type="Proteomes" id="UP000279541">
    <property type="component" value="Chromosome"/>
</dbReference>
<dbReference type="RefSeq" id="WP_076351425.1">
    <property type="nucleotide sequence ID" value="NZ_CP033926.1"/>
</dbReference>
<protein>
    <submittedName>
        <fullName evidence="2">Uncharacterized protein</fullName>
    </submittedName>
</protein>
<gene>
    <name evidence="1" type="ORF">EG359_04910</name>
    <name evidence="2" type="ORF">SAMN05421768_101379</name>
</gene>
<name>A0A1N7HVJ9_9FLAO</name>
<dbReference type="AlphaFoldDB" id="A0A1N7HVJ9"/>
<accession>A0A1N7HVJ9</accession>
<reference evidence="2 3" key="1">
    <citation type="submission" date="2017-01" db="EMBL/GenBank/DDBJ databases">
        <authorList>
            <person name="Mah S.A."/>
            <person name="Swanson W.J."/>
            <person name="Moy G.W."/>
            <person name="Vacquier V.D."/>
        </authorList>
    </citation>
    <scope>NUCLEOTIDE SEQUENCE [LARGE SCALE GENOMIC DNA]</scope>
    <source>
        <strain evidence="2 3">DSM 16927</strain>
    </source>
</reference>
<organism evidence="2 3">
    <name type="scientific">Chryseobacterium joostei</name>
    <dbReference type="NCBI Taxonomy" id="112234"/>
    <lineage>
        <taxon>Bacteria</taxon>
        <taxon>Pseudomonadati</taxon>
        <taxon>Bacteroidota</taxon>
        <taxon>Flavobacteriia</taxon>
        <taxon>Flavobacteriales</taxon>
        <taxon>Weeksellaceae</taxon>
        <taxon>Chryseobacterium group</taxon>
        <taxon>Chryseobacterium</taxon>
    </lineage>
</organism>
<dbReference type="KEGG" id="cjt:EG359_04910"/>
<dbReference type="EMBL" id="FTNZ01000001">
    <property type="protein sequence ID" value="SIS28760.1"/>
    <property type="molecule type" value="Genomic_DNA"/>
</dbReference>
<proteinExistence type="predicted"/>
<sequence>MFFGELNFTTEKPTESGYYFVIWNKYEEKLLLWIDYTITNGEKHWFWRYTQTDEPRDITFDVHNTEHPQFSERIPTSDE</sequence>
<dbReference type="OrthoDB" id="1273638at2"/>
<evidence type="ECO:0000313" key="2">
    <source>
        <dbReference type="EMBL" id="SIS28760.1"/>
    </source>
</evidence>
<reference evidence="1 4" key="2">
    <citation type="submission" date="2018-11" db="EMBL/GenBank/DDBJ databases">
        <title>Proposal to divide the Flavobacteriaceae and reorganize its genera based on Amino Acid Identity values calculated from whole genome sequences.</title>
        <authorList>
            <person name="Nicholson A.C."/>
            <person name="Gulvik C.A."/>
            <person name="Whitney A.M."/>
            <person name="Humrighouse B.W."/>
            <person name="Bell M."/>
            <person name="Holmes B."/>
            <person name="Steigerwalt A.G."/>
            <person name="Villarma A."/>
            <person name="Sheth M."/>
            <person name="Batra D."/>
            <person name="Pryor J."/>
            <person name="Bernardet J.-F."/>
            <person name="Hugo C."/>
            <person name="Kampfer P."/>
            <person name="Newman J."/>
            <person name="McQuiston J.R."/>
        </authorList>
    </citation>
    <scope>NUCLEOTIDE SEQUENCE [LARGE SCALE GENOMIC DNA]</scope>
    <source>
        <strain evidence="1 4">DSM 16927</strain>
    </source>
</reference>
<evidence type="ECO:0000313" key="1">
    <source>
        <dbReference type="EMBL" id="AZA98984.1"/>
    </source>
</evidence>
<evidence type="ECO:0000313" key="4">
    <source>
        <dbReference type="Proteomes" id="UP000279541"/>
    </source>
</evidence>
<evidence type="ECO:0000313" key="3">
    <source>
        <dbReference type="Proteomes" id="UP000186106"/>
    </source>
</evidence>
<dbReference type="Proteomes" id="UP000186106">
    <property type="component" value="Unassembled WGS sequence"/>
</dbReference>